<dbReference type="InterPro" id="IPR050223">
    <property type="entry name" value="D-isomer_2-hydroxyacid_DH"/>
</dbReference>
<dbReference type="InterPro" id="IPR036291">
    <property type="entry name" value="NAD(P)-bd_dom_sf"/>
</dbReference>
<dbReference type="GO" id="GO:0030267">
    <property type="term" value="F:glyoxylate reductase (NADPH) activity"/>
    <property type="evidence" value="ECO:0007669"/>
    <property type="project" value="TreeGrafter"/>
</dbReference>
<dbReference type="Proteomes" id="UP000774326">
    <property type="component" value="Unassembled WGS sequence"/>
</dbReference>
<dbReference type="OrthoDB" id="298012at2759"/>
<name>A0A9P8TL06_WICPI</name>
<evidence type="ECO:0000256" key="1">
    <source>
        <dbReference type="ARBA" id="ARBA00023002"/>
    </source>
</evidence>
<evidence type="ECO:0000313" key="3">
    <source>
        <dbReference type="EMBL" id="KAH3683478.1"/>
    </source>
</evidence>
<dbReference type="AlphaFoldDB" id="A0A9P8TL06"/>
<dbReference type="GO" id="GO:0016618">
    <property type="term" value="F:hydroxypyruvate reductase [NAD(P)H] activity"/>
    <property type="evidence" value="ECO:0007669"/>
    <property type="project" value="TreeGrafter"/>
</dbReference>
<evidence type="ECO:0000259" key="2">
    <source>
        <dbReference type="Pfam" id="PF02826"/>
    </source>
</evidence>
<sequence length="366" mass="41207">MTRPKILYPYSTIRTEIPDHLPEFQQFLLDFEVIFYPISTQQHFIQALQSRFNDIQGLYATEAMFELFPFRDLIPHFPETLRVFAYPWVGFNLWEPEMMKQKGIIMTNIGDAAAPDVADIALQLTLSVFRFTPFIQEKLRTIAKFDQVQLYFGGSAVDSEGEPHKLGPNDDASKRCTIGGKDVSSPRGKVAGIVGLGTIGKEIAIRLNAIGLKIKYHKRTPLADEELANFHFKLDYVSSVNELIPQVDLLVLAVPQTPETIDLINKDTIKLFRRGARIVNIGRGSAIDEDVLLKALDDGTITSFGADVLRNEPDMDPRFRDRFDVNILPHIGPFTNENFAISNIRVIENFRNILLEGGKGLNVCGV</sequence>
<comment type="caution">
    <text evidence="3">The sequence shown here is derived from an EMBL/GenBank/DDBJ whole genome shotgun (WGS) entry which is preliminary data.</text>
</comment>
<dbReference type="PANTHER" id="PTHR10996:SF279">
    <property type="entry name" value="2-HYDROXYACID DEHYDROGENASE YPL113C-RELATED"/>
    <property type="match status" value="1"/>
</dbReference>
<organism evidence="3 4">
    <name type="scientific">Wickerhamomyces pijperi</name>
    <name type="common">Yeast</name>
    <name type="synonym">Pichia pijperi</name>
    <dbReference type="NCBI Taxonomy" id="599730"/>
    <lineage>
        <taxon>Eukaryota</taxon>
        <taxon>Fungi</taxon>
        <taxon>Dikarya</taxon>
        <taxon>Ascomycota</taxon>
        <taxon>Saccharomycotina</taxon>
        <taxon>Saccharomycetes</taxon>
        <taxon>Phaffomycetales</taxon>
        <taxon>Wickerhamomycetaceae</taxon>
        <taxon>Wickerhamomyces</taxon>
    </lineage>
</organism>
<dbReference type="EMBL" id="JAEUBG010003112">
    <property type="protein sequence ID" value="KAH3683478.1"/>
    <property type="molecule type" value="Genomic_DNA"/>
</dbReference>
<evidence type="ECO:0000313" key="4">
    <source>
        <dbReference type="Proteomes" id="UP000774326"/>
    </source>
</evidence>
<gene>
    <name evidence="3" type="ORF">WICPIJ_005562</name>
</gene>
<feature type="domain" description="D-isomer specific 2-hydroxyacid dehydrogenase NAD-binding" evidence="2">
    <location>
        <begin position="184"/>
        <end position="332"/>
    </location>
</feature>
<keyword evidence="1" id="KW-0560">Oxidoreductase</keyword>
<dbReference type="InterPro" id="IPR006140">
    <property type="entry name" value="D-isomer_DH_NAD-bd"/>
</dbReference>
<reference evidence="3" key="2">
    <citation type="submission" date="2021-01" db="EMBL/GenBank/DDBJ databases">
        <authorList>
            <person name="Schikora-Tamarit M.A."/>
        </authorList>
    </citation>
    <scope>NUCLEOTIDE SEQUENCE</scope>
    <source>
        <strain evidence="3">CBS2887</strain>
    </source>
</reference>
<proteinExistence type="predicted"/>
<dbReference type="GO" id="GO:0005829">
    <property type="term" value="C:cytosol"/>
    <property type="evidence" value="ECO:0007669"/>
    <property type="project" value="TreeGrafter"/>
</dbReference>
<accession>A0A9P8TL06</accession>
<dbReference type="PANTHER" id="PTHR10996">
    <property type="entry name" value="2-HYDROXYACID DEHYDROGENASE-RELATED"/>
    <property type="match status" value="1"/>
</dbReference>
<reference evidence="3" key="1">
    <citation type="journal article" date="2021" name="Open Biol.">
        <title>Shared evolutionary footprints suggest mitochondrial oxidative damage underlies multiple complex I losses in fungi.</title>
        <authorList>
            <person name="Schikora-Tamarit M.A."/>
            <person name="Marcet-Houben M."/>
            <person name="Nosek J."/>
            <person name="Gabaldon T."/>
        </authorList>
    </citation>
    <scope>NUCLEOTIDE SEQUENCE</scope>
    <source>
        <strain evidence="3">CBS2887</strain>
    </source>
</reference>
<protein>
    <recommendedName>
        <fullName evidence="2">D-isomer specific 2-hydroxyacid dehydrogenase NAD-binding domain-containing protein</fullName>
    </recommendedName>
</protein>
<dbReference type="SUPFAM" id="SSF51735">
    <property type="entry name" value="NAD(P)-binding Rossmann-fold domains"/>
    <property type="match status" value="1"/>
</dbReference>
<keyword evidence="4" id="KW-1185">Reference proteome</keyword>
<dbReference type="Pfam" id="PF02826">
    <property type="entry name" value="2-Hacid_dh_C"/>
    <property type="match status" value="1"/>
</dbReference>
<dbReference type="Gene3D" id="3.40.50.720">
    <property type="entry name" value="NAD(P)-binding Rossmann-like Domain"/>
    <property type="match status" value="2"/>
</dbReference>
<dbReference type="GO" id="GO:0051287">
    <property type="term" value="F:NAD binding"/>
    <property type="evidence" value="ECO:0007669"/>
    <property type="project" value="InterPro"/>
</dbReference>
<dbReference type="SUPFAM" id="SSF52283">
    <property type="entry name" value="Formate/glycerate dehydrogenase catalytic domain-like"/>
    <property type="match status" value="1"/>
</dbReference>